<dbReference type="PROSITE" id="PS00143">
    <property type="entry name" value="INSULINASE"/>
    <property type="match status" value="1"/>
</dbReference>
<evidence type="ECO:0000313" key="6">
    <source>
        <dbReference type="EMBL" id="RZS76589.1"/>
    </source>
</evidence>
<feature type="domain" description="Peptidase M16 C-terminal" evidence="5">
    <location>
        <begin position="218"/>
        <end position="398"/>
    </location>
</feature>
<dbReference type="OrthoDB" id="9811314at2"/>
<gene>
    <name evidence="6" type="ORF">EV199_2475</name>
</gene>
<comment type="similarity">
    <text evidence="2 3">Belongs to the peptidase M16 family.</text>
</comment>
<dbReference type="PANTHER" id="PTHR11851">
    <property type="entry name" value="METALLOPROTEASE"/>
    <property type="match status" value="1"/>
</dbReference>
<dbReference type="InterPro" id="IPR050361">
    <property type="entry name" value="MPP/UQCRC_Complex"/>
</dbReference>
<dbReference type="GO" id="GO:0004222">
    <property type="term" value="F:metalloendopeptidase activity"/>
    <property type="evidence" value="ECO:0007669"/>
    <property type="project" value="InterPro"/>
</dbReference>
<reference evidence="6 7" key="1">
    <citation type="submission" date="2019-02" db="EMBL/GenBank/DDBJ databases">
        <title>Genomic Encyclopedia of Type Strains, Phase IV (KMG-IV): sequencing the most valuable type-strain genomes for metagenomic binning, comparative biology and taxonomic classification.</title>
        <authorList>
            <person name="Goeker M."/>
        </authorList>
    </citation>
    <scope>NUCLEOTIDE SEQUENCE [LARGE SCALE GENOMIC DNA]</scope>
    <source>
        <strain evidence="6 7">DSM 18116</strain>
    </source>
</reference>
<dbReference type="InterPro" id="IPR001431">
    <property type="entry name" value="Pept_M16_Zn_BS"/>
</dbReference>
<dbReference type="EMBL" id="SGXA01000001">
    <property type="protein sequence ID" value="RZS76589.1"/>
    <property type="molecule type" value="Genomic_DNA"/>
</dbReference>
<dbReference type="Gene3D" id="3.30.830.10">
    <property type="entry name" value="Metalloenzyme, LuxS/M16 peptidase-like"/>
    <property type="match status" value="4"/>
</dbReference>
<evidence type="ECO:0000313" key="7">
    <source>
        <dbReference type="Proteomes" id="UP000293874"/>
    </source>
</evidence>
<dbReference type="Pfam" id="PF05193">
    <property type="entry name" value="Peptidase_M16_C"/>
    <property type="match status" value="2"/>
</dbReference>
<feature type="domain" description="Peptidase M16 C-terminal" evidence="5">
    <location>
        <begin position="705"/>
        <end position="872"/>
    </location>
</feature>
<dbReference type="PANTHER" id="PTHR11851:SF49">
    <property type="entry name" value="MITOCHONDRIAL-PROCESSING PEPTIDASE SUBUNIT ALPHA"/>
    <property type="match status" value="1"/>
</dbReference>
<dbReference type="SUPFAM" id="SSF63411">
    <property type="entry name" value="LuxS/MPP-like metallohydrolase"/>
    <property type="match status" value="4"/>
</dbReference>
<evidence type="ECO:0000256" key="3">
    <source>
        <dbReference type="RuleBase" id="RU004447"/>
    </source>
</evidence>
<evidence type="ECO:0000259" key="5">
    <source>
        <dbReference type="Pfam" id="PF05193"/>
    </source>
</evidence>
<keyword evidence="6" id="KW-0378">Hydrolase</keyword>
<organism evidence="6 7">
    <name type="scientific">Pseudobacter ginsenosidimutans</name>
    <dbReference type="NCBI Taxonomy" id="661488"/>
    <lineage>
        <taxon>Bacteria</taxon>
        <taxon>Pseudomonadati</taxon>
        <taxon>Bacteroidota</taxon>
        <taxon>Chitinophagia</taxon>
        <taxon>Chitinophagales</taxon>
        <taxon>Chitinophagaceae</taxon>
        <taxon>Pseudobacter</taxon>
    </lineage>
</organism>
<feature type="domain" description="Peptidase M16 N-terminal" evidence="4">
    <location>
        <begin position="61"/>
        <end position="195"/>
    </location>
</feature>
<comment type="caution">
    <text evidence="6">The sequence shown here is derived from an EMBL/GenBank/DDBJ whole genome shotgun (WGS) entry which is preliminary data.</text>
</comment>
<dbReference type="GO" id="GO:0046872">
    <property type="term" value="F:metal ion binding"/>
    <property type="evidence" value="ECO:0007669"/>
    <property type="project" value="InterPro"/>
</dbReference>
<sequence>MNILLKRSAGILVLLLLVINLVSCKDDKVSLTGLDKKILPNDSAVVAGELPNGLRYYIRKNRNPENRAVLYLVNKIGSVHETDAQRGLAHFLEHMAFRGTKNFPGNNVIDFLEKAGVKFGADLNAYTSYNETVYQLPIPTQDSSLLGTGLAILKDWAQHIEITEAGVNSERGIILAEKRQRQGLEQRIREQSLFNLLNGAKYAERSPIGIDSVLKNAKAADLQKFYHDWYRPDLQSIIAVGDFDAEEMEKKIIAIFGDLKKNSNTAQPEEVKIPQIEREHYQTILDEEITNTTIQVLHKYAARDKIKSELDLRNSMIVSLFNTMLANRSNDLRRGAEMPFLSASAKIETLFADLGSASVNVTVNPGEYEKGFKTIMREIRKVKESGFNQHELDRAKASFIEKRDYQFGERSKVTSQNYVTVYVNAFLKNLSYPSAEFYNEFYNLHIRNIGLEEVQAVIEKFYNNKNRDFYVIAPLNEQDQLPGVEELEKWTGEVEKEELVVQEEKKVNKKLMNELPKGGSIVSETTDQEMGITTWKLSNGAKVVLKPTTFRNDQILISAFSPGGSSLYPDKDYQSAIDAVGILSRGGIGDLDLKTLSRVLTGKIMQVNPFISENYEGVNANTSKKDLESSFQLMYLYFTQPRLDKELVGSVLREAKDRAMKRYSKPSNVYADSINAIMFGHHFRKRAAFAERVDMIDPDISLKIYKERFADFSDFTFVLVGSFDLNSIRPMVQKYLAGLPSLNRNEGTNYIQYAYPESGFTKIIEKGKTDRSTVTMILDGKYTDDVNLVGNMTAIRDIVQLKMTERLRGTEHEVYSPGISLSMLDNSKRYELRIGFTCSPAMVEKLTMAAKDELNKLVTNGASPGELTKFKAEFAKSLEVQLKRNEYWTSQICAKLQVGRELKEITEVAKQIEAVSAQSFKEAAKKYLNTGNLKIFVLSPEK</sequence>
<dbReference type="InterPro" id="IPR011249">
    <property type="entry name" value="Metalloenz_LuxS/M16"/>
</dbReference>
<dbReference type="Proteomes" id="UP000293874">
    <property type="component" value="Unassembled WGS sequence"/>
</dbReference>
<dbReference type="Pfam" id="PF00675">
    <property type="entry name" value="Peptidase_M16"/>
    <property type="match status" value="1"/>
</dbReference>
<accession>A0A4Q7N699</accession>
<dbReference type="InterPro" id="IPR007863">
    <property type="entry name" value="Peptidase_M16_C"/>
</dbReference>
<evidence type="ECO:0000256" key="1">
    <source>
        <dbReference type="ARBA" id="ARBA00001947"/>
    </source>
</evidence>
<dbReference type="AlphaFoldDB" id="A0A4Q7N699"/>
<name>A0A4Q7N699_9BACT</name>
<keyword evidence="7" id="KW-1185">Reference proteome</keyword>
<dbReference type="GO" id="GO:0006508">
    <property type="term" value="P:proteolysis"/>
    <property type="evidence" value="ECO:0007669"/>
    <property type="project" value="UniProtKB-KW"/>
</dbReference>
<keyword evidence="6" id="KW-0645">Protease</keyword>
<dbReference type="InterPro" id="IPR011765">
    <property type="entry name" value="Pept_M16_N"/>
</dbReference>
<protein>
    <submittedName>
        <fullName evidence="6">Zinc protease</fullName>
    </submittedName>
</protein>
<comment type="cofactor">
    <cofactor evidence="1">
        <name>Zn(2+)</name>
        <dbReference type="ChEBI" id="CHEBI:29105"/>
    </cofactor>
</comment>
<evidence type="ECO:0000256" key="2">
    <source>
        <dbReference type="ARBA" id="ARBA00007261"/>
    </source>
</evidence>
<proteinExistence type="inferred from homology"/>
<evidence type="ECO:0000259" key="4">
    <source>
        <dbReference type="Pfam" id="PF00675"/>
    </source>
</evidence>